<dbReference type="AlphaFoldDB" id="A0A4Q7MCG0"/>
<name>A0A4Q7MCG0_9MICO</name>
<gene>
    <name evidence="1" type="ORF">EV187_2955</name>
</gene>
<accession>A0A4Q7MCG0</accession>
<dbReference type="EMBL" id="SGWY01000003">
    <property type="protein sequence ID" value="RZS64568.1"/>
    <property type="molecule type" value="Genomic_DNA"/>
</dbReference>
<evidence type="ECO:0000313" key="2">
    <source>
        <dbReference type="Proteomes" id="UP000293289"/>
    </source>
</evidence>
<proteinExistence type="predicted"/>
<comment type="caution">
    <text evidence="1">The sequence shown here is derived from an EMBL/GenBank/DDBJ whole genome shotgun (WGS) entry which is preliminary data.</text>
</comment>
<keyword evidence="2" id="KW-1185">Reference proteome</keyword>
<organism evidence="1 2">
    <name type="scientific">Agromyces ramosus</name>
    <dbReference type="NCBI Taxonomy" id="33879"/>
    <lineage>
        <taxon>Bacteria</taxon>
        <taxon>Bacillati</taxon>
        <taxon>Actinomycetota</taxon>
        <taxon>Actinomycetes</taxon>
        <taxon>Micrococcales</taxon>
        <taxon>Microbacteriaceae</taxon>
        <taxon>Agromyces</taxon>
    </lineage>
</organism>
<reference evidence="1 2" key="1">
    <citation type="submission" date="2019-02" db="EMBL/GenBank/DDBJ databases">
        <title>Genomic Encyclopedia of Type Strains, Phase IV (KMG-IV): sequencing the most valuable type-strain genomes for metagenomic binning, comparative biology and taxonomic classification.</title>
        <authorList>
            <person name="Goeker M."/>
        </authorList>
    </citation>
    <scope>NUCLEOTIDE SEQUENCE [LARGE SCALE GENOMIC DNA]</scope>
    <source>
        <strain evidence="1 2">DSM 43045</strain>
    </source>
</reference>
<evidence type="ECO:0000313" key="1">
    <source>
        <dbReference type="EMBL" id="RZS64568.1"/>
    </source>
</evidence>
<dbReference type="OrthoDB" id="5006506at2"/>
<protein>
    <submittedName>
        <fullName evidence="1">Uncharacterized protein</fullName>
    </submittedName>
</protein>
<dbReference type="RefSeq" id="WP_130353781.1">
    <property type="nucleotide sequence ID" value="NZ_SGWY01000003.1"/>
</dbReference>
<dbReference type="Proteomes" id="UP000293289">
    <property type="component" value="Unassembled WGS sequence"/>
</dbReference>
<sequence>MAEGETGLEPTIEITEGDYPEILRIVASDGEVDSYLESAGIGPDVFRDDTDEGGGLCANERAALGSSLLYVVEVGEVTDASESEGRITLAASAAGSLMAALTEVSNEGLRLVEALEGEKPDAAARLRETFELLGLDGDRLRRAVEERSSGAGA</sequence>